<evidence type="ECO:0000256" key="3">
    <source>
        <dbReference type="ARBA" id="ARBA00023014"/>
    </source>
</evidence>
<dbReference type="PROSITE" id="PS51379">
    <property type="entry name" value="4FE4S_FER_2"/>
    <property type="match status" value="1"/>
</dbReference>
<reference evidence="5 6" key="1">
    <citation type="journal article" date="2019" name="Nat. Med.">
        <title>A library of human gut bacterial isolates paired with longitudinal multiomics data enables mechanistic microbiome research.</title>
        <authorList>
            <person name="Poyet M."/>
            <person name="Groussin M."/>
            <person name="Gibbons S.M."/>
            <person name="Avila-Pacheco J."/>
            <person name="Jiang X."/>
            <person name="Kearney S.M."/>
            <person name="Perrotta A.R."/>
            <person name="Berdy B."/>
            <person name="Zhao S."/>
            <person name="Lieberman T.D."/>
            <person name="Swanson P.K."/>
            <person name="Smith M."/>
            <person name="Roesemann S."/>
            <person name="Alexander J.E."/>
            <person name="Rich S.A."/>
            <person name="Livny J."/>
            <person name="Vlamakis H."/>
            <person name="Clish C."/>
            <person name="Bullock K."/>
            <person name="Deik A."/>
            <person name="Scott J."/>
            <person name="Pierce K.A."/>
            <person name="Xavier R.J."/>
            <person name="Alm E.J."/>
        </authorList>
    </citation>
    <scope>NUCLEOTIDE SEQUENCE [LARGE SCALE GENOMIC DNA]</scope>
    <source>
        <strain evidence="5 6">BIOML-A12</strain>
    </source>
</reference>
<keyword evidence="1" id="KW-0479">Metal-binding</keyword>
<feature type="domain" description="4Fe-4S ferredoxin-type" evidence="4">
    <location>
        <begin position="39"/>
        <end position="67"/>
    </location>
</feature>
<evidence type="ECO:0000259" key="4">
    <source>
        <dbReference type="PROSITE" id="PS51379"/>
    </source>
</evidence>
<dbReference type="InterPro" id="IPR009051">
    <property type="entry name" value="Helical_ferredxn"/>
</dbReference>
<evidence type="ECO:0000256" key="2">
    <source>
        <dbReference type="ARBA" id="ARBA00023004"/>
    </source>
</evidence>
<dbReference type="GO" id="GO:0051536">
    <property type="term" value="F:iron-sulfur cluster binding"/>
    <property type="evidence" value="ECO:0007669"/>
    <property type="project" value="UniProtKB-KW"/>
</dbReference>
<sequence>MSNVEQMQDNLSYMKDFNGLTEKEQETLKKAQEEWLVGKHGRKSANECVECGKCEEVCPQHIKIRDELEKIAAELLG</sequence>
<gene>
    <name evidence="5" type="ORF">GT712_16435</name>
</gene>
<evidence type="ECO:0000313" key="6">
    <source>
        <dbReference type="Proteomes" id="UP000477156"/>
    </source>
</evidence>
<accession>A0A6L8XX77</accession>
<dbReference type="Gene3D" id="1.10.1060.10">
    <property type="entry name" value="Alpha-helical ferredoxin"/>
    <property type="match status" value="1"/>
</dbReference>
<dbReference type="InterPro" id="IPR017900">
    <property type="entry name" value="4Fe4S_Fe_S_CS"/>
</dbReference>
<comment type="caution">
    <text evidence="5">The sequence shown here is derived from an EMBL/GenBank/DDBJ whole genome shotgun (WGS) entry which is preliminary data.</text>
</comment>
<dbReference type="SUPFAM" id="SSF46548">
    <property type="entry name" value="alpha-helical ferredoxin"/>
    <property type="match status" value="1"/>
</dbReference>
<keyword evidence="2" id="KW-0408">Iron</keyword>
<dbReference type="RefSeq" id="WP_161276571.1">
    <property type="nucleotide sequence ID" value="NZ_WWUZ01000051.1"/>
</dbReference>
<protein>
    <recommendedName>
        <fullName evidence="4">4Fe-4S ferredoxin-type domain-containing protein</fullName>
    </recommendedName>
</protein>
<dbReference type="PROSITE" id="PS00198">
    <property type="entry name" value="4FE4S_FER_1"/>
    <property type="match status" value="1"/>
</dbReference>
<evidence type="ECO:0000256" key="1">
    <source>
        <dbReference type="ARBA" id="ARBA00022723"/>
    </source>
</evidence>
<dbReference type="EMBL" id="WWVF01000043">
    <property type="protein sequence ID" value="MZS90605.1"/>
    <property type="molecule type" value="Genomic_DNA"/>
</dbReference>
<keyword evidence="3" id="KW-0411">Iron-sulfur</keyword>
<organism evidence="5 6">
    <name type="scientific">Blautia wexlerae</name>
    <dbReference type="NCBI Taxonomy" id="418240"/>
    <lineage>
        <taxon>Bacteria</taxon>
        <taxon>Bacillati</taxon>
        <taxon>Bacillota</taxon>
        <taxon>Clostridia</taxon>
        <taxon>Lachnospirales</taxon>
        <taxon>Lachnospiraceae</taxon>
        <taxon>Blautia</taxon>
    </lineage>
</organism>
<dbReference type="Proteomes" id="UP000477156">
    <property type="component" value="Unassembled WGS sequence"/>
</dbReference>
<evidence type="ECO:0000313" key="5">
    <source>
        <dbReference type="EMBL" id="MZS90605.1"/>
    </source>
</evidence>
<dbReference type="GO" id="GO:0046872">
    <property type="term" value="F:metal ion binding"/>
    <property type="evidence" value="ECO:0007669"/>
    <property type="project" value="UniProtKB-KW"/>
</dbReference>
<proteinExistence type="predicted"/>
<name>A0A6L8XX77_9FIRM</name>
<dbReference type="Pfam" id="PF13746">
    <property type="entry name" value="Fer4_18"/>
    <property type="match status" value="1"/>
</dbReference>
<dbReference type="InterPro" id="IPR017896">
    <property type="entry name" value="4Fe4S_Fe-S-bd"/>
</dbReference>
<dbReference type="AlphaFoldDB" id="A0A6L8XX77"/>